<evidence type="ECO:0000259" key="3">
    <source>
        <dbReference type="PROSITE" id="PS50878"/>
    </source>
</evidence>
<organism evidence="4 5">
    <name type="scientific">Caerostris extrusa</name>
    <name type="common">Bark spider</name>
    <name type="synonym">Caerostris bankana</name>
    <dbReference type="NCBI Taxonomy" id="172846"/>
    <lineage>
        <taxon>Eukaryota</taxon>
        <taxon>Metazoa</taxon>
        <taxon>Ecdysozoa</taxon>
        <taxon>Arthropoda</taxon>
        <taxon>Chelicerata</taxon>
        <taxon>Arachnida</taxon>
        <taxon>Araneae</taxon>
        <taxon>Araneomorphae</taxon>
        <taxon>Entelegynae</taxon>
        <taxon>Araneoidea</taxon>
        <taxon>Araneidae</taxon>
        <taxon>Caerostris</taxon>
    </lineage>
</organism>
<keyword evidence="1" id="KW-0863">Zinc-finger</keyword>
<evidence type="ECO:0000313" key="5">
    <source>
        <dbReference type="Proteomes" id="UP001054945"/>
    </source>
</evidence>
<dbReference type="EMBL" id="BPLR01017226">
    <property type="protein sequence ID" value="GIY89595.1"/>
    <property type="molecule type" value="Genomic_DNA"/>
</dbReference>
<dbReference type="CDD" id="cd01650">
    <property type="entry name" value="RT_nLTR_like"/>
    <property type="match status" value="1"/>
</dbReference>
<dbReference type="InterPro" id="IPR000477">
    <property type="entry name" value="RT_dom"/>
</dbReference>
<dbReference type="GO" id="GO:0071897">
    <property type="term" value="P:DNA biosynthetic process"/>
    <property type="evidence" value="ECO:0007669"/>
    <property type="project" value="UniProtKB-ARBA"/>
</dbReference>
<dbReference type="AlphaFoldDB" id="A0AAV4X6I9"/>
<dbReference type="Proteomes" id="UP001054945">
    <property type="component" value="Unassembled WGS sequence"/>
</dbReference>
<dbReference type="PROSITE" id="PS50157">
    <property type="entry name" value="ZINC_FINGER_C2H2_2"/>
    <property type="match status" value="1"/>
</dbReference>
<evidence type="ECO:0000259" key="2">
    <source>
        <dbReference type="PROSITE" id="PS50157"/>
    </source>
</evidence>
<dbReference type="PROSITE" id="PS50878">
    <property type="entry name" value="RT_POL"/>
    <property type="match status" value="1"/>
</dbReference>
<sequence length="890" mass="99403">MLRKPAAPLLPSPSQVTHAGAFLPCVVMNSDLSQALQTIAVPAVKNVSPNACPTSTFPLHREGDILHVDFPVDGAVQCTEPGCSRQFVCKTWSSAVWSVKKHLRIFHHLPHISSRLRCGLCSAELTKPVKKHSCFLSLDPFCPNVCSQWRCESCEMSFPSELSLRNHLAGHKGSNCGMLLLSSPSQCHRNGVTAGKELARCLRRTLGSPLWLMTGMQFWLHQLYKNLLPWTMWRPKKSPRVLYRTSLRCLMTCSRTILPRNLLLLLTNIAKILRLKPLRTSSLKGMIDVLLLLPPRERCKIPLLSLHTFFSESWEGGTSDPSLFSSTSAGDRVEVFDTELSEKEVWTALKKAENTAPGPDRLTYHHLRLVDPGAKLLTRIFNLCLRFRKVPSSWKSSTTILIPKGGDPTEVSNWRPIALSNTSYKTFMKCLASRLSAWCERYDVLSFCQKGFMPFDGVLEHNFIIQQSIERARSSKKDICIAWLDVTNAFGALPHSALFDSLRALHVGESLVRLIEDVYHGSTTSILTEEGTSAAIRIQSGVKQGCPLSGLLFNIALDPSVRPSRAADLLDTQMERLGLHLNPNKSFAFHLQGFTPVGACDTSFFLNNHRLISIQEGDFHKFLGKPVGFNAVPNYSSLNDLAELGVKLATSKLTPWQRLDALKTFFFSSLQFPMRTAQFPKGDWAKIDKALLKEVKNTLNLPSEASNEYVYGQRKLGCCGLPIAAEDSDINLIDTAFKLLSSRDELCAQIALDSLRSTVHRRLGSLPDDQTLSDYLSGDIGGDFSTTTNKFSNTWTVARVASRRLGVQWIFVDSVPSLIFQDLTLKVNNRRKFYFRSGIAFGTPVPPLFFARRIKARSWKLYLLHLRVLISLLMGLIPGLRTGDSFIVQG</sequence>
<feature type="domain" description="Reverse transcriptase" evidence="3">
    <location>
        <begin position="383"/>
        <end position="627"/>
    </location>
</feature>
<name>A0AAV4X6I9_CAEEX</name>
<evidence type="ECO:0000313" key="4">
    <source>
        <dbReference type="EMBL" id="GIY89595.1"/>
    </source>
</evidence>
<keyword evidence="5" id="KW-1185">Reference proteome</keyword>
<keyword evidence="1" id="KW-0479">Metal-binding</keyword>
<dbReference type="InterPro" id="IPR043502">
    <property type="entry name" value="DNA/RNA_pol_sf"/>
</dbReference>
<proteinExistence type="predicted"/>
<comment type="caution">
    <text evidence="4">The sequence shown here is derived from an EMBL/GenBank/DDBJ whole genome shotgun (WGS) entry which is preliminary data.</text>
</comment>
<keyword evidence="1" id="KW-0862">Zinc</keyword>
<gene>
    <name evidence="4" type="primary">pol</name>
    <name evidence="4" type="ORF">CEXT_103271</name>
</gene>
<dbReference type="SMART" id="SM00355">
    <property type="entry name" value="ZnF_C2H2"/>
    <property type="match status" value="2"/>
</dbReference>
<dbReference type="PANTHER" id="PTHR19446">
    <property type="entry name" value="REVERSE TRANSCRIPTASES"/>
    <property type="match status" value="1"/>
</dbReference>
<dbReference type="InterPro" id="IPR013087">
    <property type="entry name" value="Znf_C2H2_type"/>
</dbReference>
<reference evidence="4 5" key="1">
    <citation type="submission" date="2021-06" db="EMBL/GenBank/DDBJ databases">
        <title>Caerostris extrusa draft genome.</title>
        <authorList>
            <person name="Kono N."/>
            <person name="Arakawa K."/>
        </authorList>
    </citation>
    <scope>NUCLEOTIDE SEQUENCE [LARGE SCALE GENOMIC DNA]</scope>
</reference>
<dbReference type="Pfam" id="PF00078">
    <property type="entry name" value="RVT_1"/>
    <property type="match status" value="1"/>
</dbReference>
<dbReference type="PROSITE" id="PS00028">
    <property type="entry name" value="ZINC_FINGER_C2H2_1"/>
    <property type="match status" value="1"/>
</dbReference>
<evidence type="ECO:0000256" key="1">
    <source>
        <dbReference type="PROSITE-ProRule" id="PRU00042"/>
    </source>
</evidence>
<dbReference type="GO" id="GO:0008270">
    <property type="term" value="F:zinc ion binding"/>
    <property type="evidence" value="ECO:0007669"/>
    <property type="project" value="UniProtKB-KW"/>
</dbReference>
<feature type="domain" description="C2H2-type" evidence="2">
    <location>
        <begin position="149"/>
        <end position="176"/>
    </location>
</feature>
<dbReference type="Pfam" id="PF12874">
    <property type="entry name" value="zf-met"/>
    <property type="match status" value="1"/>
</dbReference>
<dbReference type="SUPFAM" id="SSF56672">
    <property type="entry name" value="DNA/RNA polymerases"/>
    <property type="match status" value="1"/>
</dbReference>
<protein>
    <submittedName>
        <fullName evidence="4">Retrovirus-related Pol polyprotein from type-2 retrotransposable element R2DM</fullName>
    </submittedName>
</protein>
<accession>A0AAV4X6I9</accession>